<evidence type="ECO:0000313" key="2">
    <source>
        <dbReference type="EMBL" id="WGK70222.1"/>
    </source>
</evidence>
<dbReference type="Proteomes" id="UP001228690">
    <property type="component" value="Chromosome"/>
</dbReference>
<organism evidence="2 3">
    <name type="scientific">Candidatus Haliotispira prima</name>
    <dbReference type="NCBI Taxonomy" id="3034016"/>
    <lineage>
        <taxon>Bacteria</taxon>
        <taxon>Pseudomonadati</taxon>
        <taxon>Spirochaetota</taxon>
        <taxon>Spirochaetia</taxon>
        <taxon>Spirochaetales</taxon>
        <taxon>Spirochaetaceae</taxon>
        <taxon>Candidatus Haliotispira</taxon>
    </lineage>
</organism>
<dbReference type="RefSeq" id="WP_326928430.1">
    <property type="nucleotide sequence ID" value="NZ_CP123443.1"/>
</dbReference>
<dbReference type="Gene3D" id="3.40.50.300">
    <property type="entry name" value="P-loop containing nucleotide triphosphate hydrolases"/>
    <property type="match status" value="1"/>
</dbReference>
<sequence length="392" mass="45268">MAEGGKFIQSINIQNFKMFDTIEIENASHFNLFIGHNSLGKTGILEAISFAWGIYPSILFESYSKEIRGEKITDLRDFDRLYHNFDTSHPIHIAMQMSQEQGSASENTLHYQIEYHPDETNGDKRAKLAVSLKIDDSNSEKAKLKWEITQEKTDLEESTFDSLEKAFLEKLAASKSTRQYHFLHEGGIKEYQDVTSKHEPIVSFVSNHPYLSKQELDILENNLDKRQALLEFIQKINPHIKTIEHSSHKNSLNLFRENMNRPFPLSQMGAGFIKIIRLYLILLADKESNVILFDEITDGLSPRTVKILVDHVLPLLAERNIQLFATTHSWDILNVLAETYRDDDPGYCSVYSVTQTVTQKRSGEDFVTQARRIPPQTLYTCFPDFIDFRREK</sequence>
<dbReference type="EMBL" id="CP123443">
    <property type="protein sequence ID" value="WGK70222.1"/>
    <property type="molecule type" value="Genomic_DNA"/>
</dbReference>
<feature type="domain" description="ATPase AAA-type core" evidence="1">
    <location>
        <begin position="30"/>
        <end position="329"/>
    </location>
</feature>
<dbReference type="Pfam" id="PF13304">
    <property type="entry name" value="AAA_21"/>
    <property type="match status" value="1"/>
</dbReference>
<reference evidence="2 3" key="1">
    <citation type="submission" date="2023-04" db="EMBL/GenBank/DDBJ databases">
        <title>Spirochaete genome identified in red abalone sample constitutes a novel genus.</title>
        <authorList>
            <person name="Sharma S.P."/>
            <person name="Purcell C.M."/>
            <person name="Hyde J.R."/>
            <person name="Severin A.J."/>
        </authorList>
    </citation>
    <scope>NUCLEOTIDE SEQUENCE [LARGE SCALE GENOMIC DNA]</scope>
    <source>
        <strain evidence="2 3">SP-2023</strain>
    </source>
</reference>
<dbReference type="SUPFAM" id="SSF52540">
    <property type="entry name" value="P-loop containing nucleoside triphosphate hydrolases"/>
    <property type="match status" value="1"/>
</dbReference>
<dbReference type="InterPro" id="IPR051396">
    <property type="entry name" value="Bact_Antivir_Def_Nuclease"/>
</dbReference>
<dbReference type="PANTHER" id="PTHR43581:SF4">
    <property type="entry name" value="ATP_GTP PHOSPHATASE"/>
    <property type="match status" value="1"/>
</dbReference>
<evidence type="ECO:0000259" key="1">
    <source>
        <dbReference type="Pfam" id="PF13304"/>
    </source>
</evidence>
<evidence type="ECO:0000313" key="3">
    <source>
        <dbReference type="Proteomes" id="UP001228690"/>
    </source>
</evidence>
<dbReference type="InterPro" id="IPR003959">
    <property type="entry name" value="ATPase_AAA_core"/>
</dbReference>
<dbReference type="PANTHER" id="PTHR43581">
    <property type="entry name" value="ATP/GTP PHOSPHATASE"/>
    <property type="match status" value="1"/>
</dbReference>
<dbReference type="InterPro" id="IPR027417">
    <property type="entry name" value="P-loop_NTPase"/>
</dbReference>
<gene>
    <name evidence="2" type="ORF">P0082_05010</name>
</gene>
<accession>A0ABY8MJS3</accession>
<protein>
    <submittedName>
        <fullName evidence="2">AAA family ATPase</fullName>
    </submittedName>
</protein>
<name>A0ABY8MJS3_9SPIO</name>
<keyword evidence="3" id="KW-1185">Reference proteome</keyword>
<proteinExistence type="predicted"/>